<dbReference type="GO" id="GO:0045893">
    <property type="term" value="P:positive regulation of DNA-templated transcription"/>
    <property type="evidence" value="ECO:0007669"/>
    <property type="project" value="TreeGrafter"/>
</dbReference>
<dbReference type="AlphaFoldDB" id="A0A8C4WVQ5"/>
<proteinExistence type="inferred from homology"/>
<dbReference type="Ensembl" id="ENSEBUT00000014813.1">
    <property type="protein sequence ID" value="ENSEBUP00000014237.1"/>
    <property type="gene ID" value="ENSEBUG00000008972.1"/>
</dbReference>
<evidence type="ECO:0000256" key="10">
    <source>
        <dbReference type="SAM" id="Coils"/>
    </source>
</evidence>
<organism evidence="11 12">
    <name type="scientific">Eptatretus burgeri</name>
    <name type="common">Inshore hagfish</name>
    <dbReference type="NCBI Taxonomy" id="7764"/>
    <lineage>
        <taxon>Eukaryota</taxon>
        <taxon>Metazoa</taxon>
        <taxon>Chordata</taxon>
        <taxon>Craniata</taxon>
        <taxon>Vertebrata</taxon>
        <taxon>Cyclostomata</taxon>
        <taxon>Myxini</taxon>
        <taxon>Myxiniformes</taxon>
        <taxon>Myxinidae</taxon>
        <taxon>Eptatretinae</taxon>
        <taxon>Eptatretus</taxon>
    </lineage>
</organism>
<dbReference type="OMA" id="IWDVNAM"/>
<evidence type="ECO:0000256" key="7">
    <source>
        <dbReference type="ARBA" id="ARBA00023242"/>
    </source>
</evidence>
<dbReference type="GO" id="GO:0016592">
    <property type="term" value="C:mediator complex"/>
    <property type="evidence" value="ECO:0007669"/>
    <property type="project" value="TreeGrafter"/>
</dbReference>
<keyword evidence="4" id="KW-0805">Transcription regulation</keyword>
<protein>
    <recommendedName>
        <fullName evidence="3">Mediator of RNA polymerase II transcription subunit 30</fullName>
    </recommendedName>
    <alternativeName>
        <fullName evidence="9">Mediator complex subunit 30</fullName>
    </alternativeName>
</protein>
<dbReference type="Proteomes" id="UP000694388">
    <property type="component" value="Unplaced"/>
</dbReference>
<name>A0A8C4WVQ5_EPTBU</name>
<dbReference type="PANTHER" id="PTHR31705">
    <property type="entry name" value="MEDIATOR OF RNA POLYMERASE II TRANSCRIPTION SUBUNIT 30"/>
    <property type="match status" value="1"/>
</dbReference>
<evidence type="ECO:0000256" key="5">
    <source>
        <dbReference type="ARBA" id="ARBA00023159"/>
    </source>
</evidence>
<feature type="coiled-coil region" evidence="10">
    <location>
        <begin position="140"/>
        <end position="171"/>
    </location>
</feature>
<reference evidence="11" key="1">
    <citation type="submission" date="2025-05" db="UniProtKB">
        <authorList>
            <consortium name="Ensembl"/>
        </authorList>
    </citation>
    <scope>IDENTIFICATION</scope>
</reference>
<evidence type="ECO:0000256" key="6">
    <source>
        <dbReference type="ARBA" id="ARBA00023163"/>
    </source>
</evidence>
<keyword evidence="7" id="KW-0539">Nucleus</keyword>
<evidence type="ECO:0000256" key="9">
    <source>
        <dbReference type="ARBA" id="ARBA00031981"/>
    </source>
</evidence>
<evidence type="ECO:0000256" key="3">
    <source>
        <dbReference type="ARBA" id="ARBA00019664"/>
    </source>
</evidence>
<evidence type="ECO:0000313" key="12">
    <source>
        <dbReference type="Proteomes" id="UP000694388"/>
    </source>
</evidence>
<keyword evidence="12" id="KW-1185">Reference proteome</keyword>
<dbReference type="InterPro" id="IPR021019">
    <property type="entry name" value="Mediator_Med30_met"/>
</dbReference>
<dbReference type="PANTHER" id="PTHR31705:SF4">
    <property type="entry name" value="MEDIATOR OF RNA POLYMERASE II TRANSCRIPTION SUBUNIT 30"/>
    <property type="match status" value="1"/>
</dbReference>
<dbReference type="GO" id="GO:0003712">
    <property type="term" value="F:transcription coregulator activity"/>
    <property type="evidence" value="ECO:0007669"/>
    <property type="project" value="TreeGrafter"/>
</dbReference>
<evidence type="ECO:0000256" key="2">
    <source>
        <dbReference type="ARBA" id="ARBA00010606"/>
    </source>
</evidence>
<evidence type="ECO:0000256" key="8">
    <source>
        <dbReference type="ARBA" id="ARBA00025687"/>
    </source>
</evidence>
<keyword evidence="5" id="KW-0010">Activator</keyword>
<comment type="similarity">
    <text evidence="2">Belongs to the Mediator complex subunit 30 family.</text>
</comment>
<keyword evidence="6" id="KW-0804">Transcription</keyword>
<dbReference type="Ensembl" id="ENSEBUT00000014821.1">
    <property type="protein sequence ID" value="ENSEBUP00000014245.1"/>
    <property type="gene ID" value="ENSEBUG00000008972.1"/>
</dbReference>
<keyword evidence="10" id="KW-0175">Coiled coil</keyword>
<comment type="function">
    <text evidence="8">Component of the Mediator complex, a coactivator involved in the regulated transcription of nearly all RNA polymerase II-dependent genes. Mediator functions as a bridge to convey information from gene-specific regulatory proteins to the basal RNA polymerase II transcription machinery. Mediator is recruited to promoters by direct interactions with regulatory proteins and serves as a scaffold for the assembly of a functional preinitiation complex with RNA polymerase II and the general transcription factors.</text>
</comment>
<evidence type="ECO:0000256" key="4">
    <source>
        <dbReference type="ARBA" id="ARBA00023015"/>
    </source>
</evidence>
<accession>A0A8C4WVQ5</accession>
<comment type="subcellular location">
    <subcellularLocation>
        <location evidence="1">Nucleus</location>
    </subcellularLocation>
</comment>
<dbReference type="GeneTree" id="ENSGT00390000010887"/>
<evidence type="ECO:0000313" key="11">
    <source>
        <dbReference type="Ensembl" id="ENSEBUP00000014237.1"/>
    </source>
</evidence>
<evidence type="ECO:0000256" key="1">
    <source>
        <dbReference type="ARBA" id="ARBA00004123"/>
    </source>
</evidence>
<sequence length="183" mass="20453">MAASNPTAQGVLLPGTGTTGYPTGVPIVTGPPREVNTASLCRIGQDTMQDIVTRTTEVFQILRGMQQLPNGGSYSVAVHSERQAKLQEHLRQLTVLFRKLRLVFDKCREKAGPGEPEVPLLHIPFVDEEGTKQEKTNPALISANEERRELIEKLRQKNQQLKQVIDTLRNLIWDINLMMSARS</sequence>
<dbReference type="Pfam" id="PF11315">
    <property type="entry name" value="Med30"/>
    <property type="match status" value="1"/>
</dbReference>